<keyword evidence="1" id="KW-0106">Calcium</keyword>
<evidence type="ECO:0000313" key="4">
    <source>
        <dbReference type="Proteomes" id="UP001178507"/>
    </source>
</evidence>
<dbReference type="PROSITE" id="PS50222">
    <property type="entry name" value="EF_HAND_2"/>
    <property type="match status" value="2"/>
</dbReference>
<feature type="domain" description="EF-hand" evidence="2">
    <location>
        <begin position="398"/>
        <end position="433"/>
    </location>
</feature>
<dbReference type="SUPFAM" id="SSF47473">
    <property type="entry name" value="EF-hand"/>
    <property type="match status" value="1"/>
</dbReference>
<protein>
    <recommendedName>
        <fullName evidence="2">EF-hand domain-containing protein</fullName>
    </recommendedName>
</protein>
<dbReference type="Gene3D" id="1.10.238.10">
    <property type="entry name" value="EF-hand"/>
    <property type="match status" value="1"/>
</dbReference>
<dbReference type="Gene3D" id="2.60.120.620">
    <property type="entry name" value="q2cbj1_9rhob like domain"/>
    <property type="match status" value="1"/>
</dbReference>
<evidence type="ECO:0000259" key="2">
    <source>
        <dbReference type="PROSITE" id="PS50222"/>
    </source>
</evidence>
<sequence>MAEPSANPLEWATNADAAKHLFCSEPNIWVFDNLLSERFLNRIDHAFDEETAFFDQPEGGKTRRARCAQIEIDAVTAELVDVIRTLTGIRQVEECRTFMIADVWGQDQDPHIDHISLKDLANRYDELNFLDLCKQSRSQYNPDKIVPTFSIVVYFNDVGGICFPLSPTKEIIPSRRGRIVMFQNFDDAQRPVSNQMCKHYGVYFQDMPRRLMTMGILANETPGMDIRCSLTDGLIYCAGVRDEGIRHDWLDPHMSSGSPSPPPKPKADKVFTLDAFPDGEDWIVGVFSMAGDEVCSVQAGRSDTIGFLRKEIQKKVDPKGEVNLHLSLPGGNMVVISKDDTSLQHLFMHAEAMALGLALEPDARTRIWQLFAKWDVDCSGEISKAELATMLQDLDPSLSDEEISRVFAMLDVNKDGRLQWCEFLEVVKILPDPGAKRSM</sequence>
<keyword evidence="4" id="KW-1185">Reference proteome</keyword>
<dbReference type="SMART" id="SM00054">
    <property type="entry name" value="EFh"/>
    <property type="match status" value="2"/>
</dbReference>
<dbReference type="InterPro" id="IPR018247">
    <property type="entry name" value="EF_Hand_1_Ca_BS"/>
</dbReference>
<dbReference type="InterPro" id="IPR002048">
    <property type="entry name" value="EF_hand_dom"/>
</dbReference>
<dbReference type="Pfam" id="PF13499">
    <property type="entry name" value="EF-hand_7"/>
    <property type="match status" value="1"/>
</dbReference>
<dbReference type="CDD" id="cd00051">
    <property type="entry name" value="EFh"/>
    <property type="match status" value="1"/>
</dbReference>
<dbReference type="AlphaFoldDB" id="A0AA36NC30"/>
<proteinExistence type="predicted"/>
<evidence type="ECO:0000313" key="3">
    <source>
        <dbReference type="EMBL" id="CAJ1396863.1"/>
    </source>
</evidence>
<dbReference type="InterPro" id="IPR011992">
    <property type="entry name" value="EF-hand-dom_pair"/>
</dbReference>
<comment type="caution">
    <text evidence="3">The sequence shown here is derived from an EMBL/GenBank/DDBJ whole genome shotgun (WGS) entry which is preliminary data.</text>
</comment>
<reference evidence="3" key="1">
    <citation type="submission" date="2023-08" db="EMBL/GenBank/DDBJ databases">
        <authorList>
            <person name="Chen Y."/>
            <person name="Shah S."/>
            <person name="Dougan E. K."/>
            <person name="Thang M."/>
            <person name="Chan C."/>
        </authorList>
    </citation>
    <scope>NUCLEOTIDE SEQUENCE</scope>
</reference>
<dbReference type="GO" id="GO:0005509">
    <property type="term" value="F:calcium ion binding"/>
    <property type="evidence" value="ECO:0007669"/>
    <property type="project" value="InterPro"/>
</dbReference>
<dbReference type="Proteomes" id="UP001178507">
    <property type="component" value="Unassembled WGS sequence"/>
</dbReference>
<dbReference type="PROSITE" id="PS00018">
    <property type="entry name" value="EF_HAND_1"/>
    <property type="match status" value="2"/>
</dbReference>
<organism evidence="3 4">
    <name type="scientific">Effrenium voratum</name>
    <dbReference type="NCBI Taxonomy" id="2562239"/>
    <lineage>
        <taxon>Eukaryota</taxon>
        <taxon>Sar</taxon>
        <taxon>Alveolata</taxon>
        <taxon>Dinophyceae</taxon>
        <taxon>Suessiales</taxon>
        <taxon>Symbiodiniaceae</taxon>
        <taxon>Effrenium</taxon>
    </lineage>
</organism>
<feature type="domain" description="EF-hand" evidence="2">
    <location>
        <begin position="362"/>
        <end position="397"/>
    </location>
</feature>
<evidence type="ECO:0000256" key="1">
    <source>
        <dbReference type="ARBA" id="ARBA00022837"/>
    </source>
</evidence>
<accession>A0AA36NC30</accession>
<dbReference type="EMBL" id="CAUJNA010003245">
    <property type="protein sequence ID" value="CAJ1396863.1"/>
    <property type="molecule type" value="Genomic_DNA"/>
</dbReference>
<name>A0AA36NC30_9DINO</name>
<gene>
    <name evidence="3" type="ORF">EVOR1521_LOCUS20998</name>
</gene>